<evidence type="ECO:0000313" key="1">
    <source>
        <dbReference type="EMBL" id="KAH7205460.1"/>
    </source>
</evidence>
<gene>
    <name evidence="2" type="ORF">BKA55DRAFT_530375</name>
    <name evidence="1" type="ORF">BKA55DRAFT_530539</name>
</gene>
<dbReference type="OrthoDB" id="5107633at2759"/>
<reference evidence="2" key="1">
    <citation type="journal article" date="2021" name="Nat. Commun.">
        <title>Genetic determinants of endophytism in the Arabidopsis root mycobiome.</title>
        <authorList>
            <person name="Mesny F."/>
            <person name="Miyauchi S."/>
            <person name="Thiergart T."/>
            <person name="Pickel B."/>
            <person name="Atanasova L."/>
            <person name="Karlsson M."/>
            <person name="Huettel B."/>
            <person name="Barry K.W."/>
            <person name="Haridas S."/>
            <person name="Chen C."/>
            <person name="Bauer D."/>
            <person name="Andreopoulos W."/>
            <person name="Pangilinan J."/>
            <person name="LaButti K."/>
            <person name="Riley R."/>
            <person name="Lipzen A."/>
            <person name="Clum A."/>
            <person name="Drula E."/>
            <person name="Henrissat B."/>
            <person name="Kohler A."/>
            <person name="Grigoriev I.V."/>
            <person name="Martin F.M."/>
            <person name="Hacquard S."/>
        </authorList>
    </citation>
    <scope>NUCLEOTIDE SEQUENCE</scope>
    <source>
        <strain evidence="2">MPI-CAGE-AT-0023</strain>
    </source>
</reference>
<protein>
    <submittedName>
        <fullName evidence="2">Uncharacterized protein</fullName>
    </submittedName>
</protein>
<dbReference type="EMBL" id="JAGMUX010000037">
    <property type="protein sequence ID" value="KAH7205468.1"/>
    <property type="molecule type" value="Genomic_DNA"/>
</dbReference>
<comment type="caution">
    <text evidence="2">The sequence shown here is derived from an EMBL/GenBank/DDBJ whole genome shotgun (WGS) entry which is preliminary data.</text>
</comment>
<dbReference type="RefSeq" id="XP_046041061.1">
    <property type="nucleotide sequence ID" value="XM_046189144.1"/>
</dbReference>
<evidence type="ECO:0000313" key="3">
    <source>
        <dbReference type="Proteomes" id="UP000720189"/>
    </source>
</evidence>
<dbReference type="GeneID" id="70219098"/>
<dbReference type="Proteomes" id="UP000720189">
    <property type="component" value="Unassembled WGS sequence"/>
</dbReference>
<name>A0A9P9FYE6_FUSRE</name>
<evidence type="ECO:0000313" key="2">
    <source>
        <dbReference type="EMBL" id="KAH7205468.1"/>
    </source>
</evidence>
<proteinExistence type="predicted"/>
<accession>A0A9P9FYE6</accession>
<organism evidence="2 3">
    <name type="scientific">Fusarium redolens</name>
    <dbReference type="NCBI Taxonomy" id="48865"/>
    <lineage>
        <taxon>Eukaryota</taxon>
        <taxon>Fungi</taxon>
        <taxon>Dikarya</taxon>
        <taxon>Ascomycota</taxon>
        <taxon>Pezizomycotina</taxon>
        <taxon>Sordariomycetes</taxon>
        <taxon>Hypocreomycetidae</taxon>
        <taxon>Hypocreales</taxon>
        <taxon>Nectriaceae</taxon>
        <taxon>Fusarium</taxon>
        <taxon>Fusarium redolens species complex</taxon>
    </lineage>
</organism>
<dbReference type="AlphaFoldDB" id="A0A9P9FYE6"/>
<keyword evidence="3" id="KW-1185">Reference proteome</keyword>
<sequence>MEEERSSGAKFLEIKLESRREGFAGCETGKLLGSEKARRHLSAELPCRTQ</sequence>
<dbReference type="EMBL" id="JAGMUX010000037">
    <property type="protein sequence ID" value="KAH7205460.1"/>
    <property type="molecule type" value="Genomic_DNA"/>
</dbReference>